<dbReference type="EnsemblPlants" id="AUR62009351-RA">
    <property type="protein sequence ID" value="AUR62009351-RA:cds"/>
    <property type="gene ID" value="AUR62009351"/>
</dbReference>
<dbReference type="PROSITE" id="PS51277">
    <property type="entry name" value="BURP"/>
    <property type="match status" value="1"/>
</dbReference>
<dbReference type="PANTHER" id="PTHR31236:SF2">
    <property type="entry name" value="BURP DOMAIN PROTEIN RD22"/>
    <property type="match status" value="1"/>
</dbReference>
<evidence type="ECO:0000313" key="3">
    <source>
        <dbReference type="EnsemblPlants" id="AUR62009351-RA:cds"/>
    </source>
</evidence>
<reference evidence="3" key="2">
    <citation type="submission" date="2021-03" db="UniProtKB">
        <authorList>
            <consortium name="EnsemblPlants"/>
        </authorList>
    </citation>
    <scope>IDENTIFICATION</scope>
</reference>
<dbReference type="SMART" id="SM01045">
    <property type="entry name" value="BURP"/>
    <property type="match status" value="1"/>
</dbReference>
<evidence type="ECO:0000313" key="4">
    <source>
        <dbReference type="Proteomes" id="UP000596660"/>
    </source>
</evidence>
<sequence length="237" mass="26155">MESYFRLLSIFVVLFVGYGVRSHATSSSEEYWKKMLPNTPMPKIIEDSLKTEGGTGVHVGSNEVDVDVGKPGKGPADVHVGKGGTSVDVGPKGKHASVDVHHKGKPSPFLYQYAATKTQIQDNQSVALFFQEKDLKPGTHMNLHFTKTTNVAPLLPRKVTKSIPFSSKKLPEILSRFHVETNSQEAQDMEETIKECEAKGIQGEDKYCATSLESMVDYATTKLGKKIGHRLYLCREG</sequence>
<feature type="domain" description="BURP" evidence="2">
    <location>
        <begin position="129"/>
        <end position="237"/>
    </location>
</feature>
<name>A0A803LBW2_CHEQI</name>
<evidence type="ECO:0000259" key="2">
    <source>
        <dbReference type="PROSITE" id="PS51277"/>
    </source>
</evidence>
<dbReference type="Proteomes" id="UP000596660">
    <property type="component" value="Unplaced"/>
</dbReference>
<accession>A0A803LBW2</accession>
<keyword evidence="4" id="KW-1185">Reference proteome</keyword>
<dbReference type="PANTHER" id="PTHR31236">
    <property type="entry name" value="BURP DOMAIN PROTEIN USPL1-LIKE"/>
    <property type="match status" value="1"/>
</dbReference>
<dbReference type="OMA" id="CHETEGT"/>
<dbReference type="Gramene" id="AUR62009351-RA">
    <property type="protein sequence ID" value="AUR62009351-RA:cds"/>
    <property type="gene ID" value="AUR62009351"/>
</dbReference>
<keyword evidence="1" id="KW-0732">Signal</keyword>
<evidence type="ECO:0000256" key="1">
    <source>
        <dbReference type="SAM" id="SignalP"/>
    </source>
</evidence>
<proteinExistence type="predicted"/>
<dbReference type="Pfam" id="PF03181">
    <property type="entry name" value="BURP"/>
    <property type="match status" value="1"/>
</dbReference>
<dbReference type="InterPro" id="IPR004873">
    <property type="entry name" value="BURP_dom"/>
</dbReference>
<feature type="chain" id="PRO_5031435527" description="BURP domain-containing protein" evidence="1">
    <location>
        <begin position="23"/>
        <end position="237"/>
    </location>
</feature>
<dbReference type="InterPro" id="IPR044816">
    <property type="entry name" value="BURP"/>
</dbReference>
<dbReference type="AlphaFoldDB" id="A0A803LBW2"/>
<feature type="signal peptide" evidence="1">
    <location>
        <begin position="1"/>
        <end position="22"/>
    </location>
</feature>
<reference evidence="3" key="1">
    <citation type="journal article" date="2017" name="Nature">
        <title>The genome of Chenopodium quinoa.</title>
        <authorList>
            <person name="Jarvis D.E."/>
            <person name="Ho Y.S."/>
            <person name="Lightfoot D.J."/>
            <person name="Schmoeckel S.M."/>
            <person name="Li B."/>
            <person name="Borm T.J.A."/>
            <person name="Ohyanagi H."/>
            <person name="Mineta K."/>
            <person name="Michell C.T."/>
            <person name="Saber N."/>
            <person name="Kharbatia N.M."/>
            <person name="Rupper R.R."/>
            <person name="Sharp A.R."/>
            <person name="Dally N."/>
            <person name="Boughton B.A."/>
            <person name="Woo Y.H."/>
            <person name="Gao G."/>
            <person name="Schijlen E.G.W.M."/>
            <person name="Guo X."/>
            <person name="Momin A.A."/>
            <person name="Negrao S."/>
            <person name="Al-Babili S."/>
            <person name="Gehring C."/>
            <person name="Roessner U."/>
            <person name="Jung C."/>
            <person name="Murphy K."/>
            <person name="Arold S.T."/>
            <person name="Gojobori T."/>
            <person name="van der Linden C.G."/>
            <person name="van Loo E.N."/>
            <person name="Jellen E.N."/>
            <person name="Maughan P.J."/>
            <person name="Tester M."/>
        </authorList>
    </citation>
    <scope>NUCLEOTIDE SEQUENCE [LARGE SCALE GENOMIC DNA]</scope>
    <source>
        <strain evidence="3">cv. PI 614886</strain>
    </source>
</reference>
<protein>
    <recommendedName>
        <fullName evidence="2">BURP domain-containing protein</fullName>
    </recommendedName>
</protein>
<organism evidence="3 4">
    <name type="scientific">Chenopodium quinoa</name>
    <name type="common">Quinoa</name>
    <dbReference type="NCBI Taxonomy" id="63459"/>
    <lineage>
        <taxon>Eukaryota</taxon>
        <taxon>Viridiplantae</taxon>
        <taxon>Streptophyta</taxon>
        <taxon>Embryophyta</taxon>
        <taxon>Tracheophyta</taxon>
        <taxon>Spermatophyta</taxon>
        <taxon>Magnoliopsida</taxon>
        <taxon>eudicotyledons</taxon>
        <taxon>Gunneridae</taxon>
        <taxon>Pentapetalae</taxon>
        <taxon>Caryophyllales</taxon>
        <taxon>Chenopodiaceae</taxon>
        <taxon>Chenopodioideae</taxon>
        <taxon>Atripliceae</taxon>
        <taxon>Chenopodium</taxon>
    </lineage>
</organism>